<organism evidence="5 6">
    <name type="scientific">Lithospermum erythrorhizon</name>
    <name type="common">Purple gromwell</name>
    <name type="synonym">Lithospermum officinale var. erythrorhizon</name>
    <dbReference type="NCBI Taxonomy" id="34254"/>
    <lineage>
        <taxon>Eukaryota</taxon>
        <taxon>Viridiplantae</taxon>
        <taxon>Streptophyta</taxon>
        <taxon>Embryophyta</taxon>
        <taxon>Tracheophyta</taxon>
        <taxon>Spermatophyta</taxon>
        <taxon>Magnoliopsida</taxon>
        <taxon>eudicotyledons</taxon>
        <taxon>Gunneridae</taxon>
        <taxon>Pentapetalae</taxon>
        <taxon>asterids</taxon>
        <taxon>lamiids</taxon>
        <taxon>Boraginales</taxon>
        <taxon>Boraginaceae</taxon>
        <taxon>Boraginoideae</taxon>
        <taxon>Lithospermeae</taxon>
        <taxon>Lithospermum</taxon>
    </lineage>
</organism>
<feature type="compositionally biased region" description="Basic and acidic residues" evidence="4">
    <location>
        <begin position="92"/>
        <end position="103"/>
    </location>
</feature>
<comment type="similarity">
    <text evidence="2">Belongs to the MYBBP1A family.</text>
</comment>
<evidence type="ECO:0000256" key="4">
    <source>
        <dbReference type="SAM" id="MobiDB-lite"/>
    </source>
</evidence>
<feature type="compositionally biased region" description="Acidic residues" evidence="4">
    <location>
        <begin position="927"/>
        <end position="951"/>
    </location>
</feature>
<evidence type="ECO:0000256" key="1">
    <source>
        <dbReference type="ARBA" id="ARBA00004123"/>
    </source>
</evidence>
<accession>A0AAV3Q2Z9</accession>
<proteinExistence type="inferred from homology"/>
<evidence type="ECO:0000256" key="3">
    <source>
        <dbReference type="ARBA" id="ARBA00023242"/>
    </source>
</evidence>
<comment type="caution">
    <text evidence="5">The sequence shown here is derived from an EMBL/GenBank/DDBJ whole genome shotgun (WGS) entry which is preliminary data.</text>
</comment>
<evidence type="ECO:0000313" key="5">
    <source>
        <dbReference type="EMBL" id="GAA0157326.1"/>
    </source>
</evidence>
<dbReference type="PANTHER" id="PTHR13213">
    <property type="entry name" value="MYB-BINDING PROTEIN 1A FAMILY MEMBER"/>
    <property type="match status" value="1"/>
</dbReference>
<feature type="compositionally biased region" description="Basic and acidic residues" evidence="4">
    <location>
        <begin position="20"/>
        <end position="30"/>
    </location>
</feature>
<keyword evidence="3" id="KW-0539">Nucleus</keyword>
<dbReference type="GO" id="GO:0003677">
    <property type="term" value="F:DNA binding"/>
    <property type="evidence" value="ECO:0007669"/>
    <property type="project" value="InterPro"/>
</dbReference>
<dbReference type="GO" id="GO:0006355">
    <property type="term" value="P:regulation of DNA-templated transcription"/>
    <property type="evidence" value="ECO:0007669"/>
    <property type="project" value="InterPro"/>
</dbReference>
<comment type="subcellular location">
    <subcellularLocation>
        <location evidence="1">Nucleus</location>
    </subcellularLocation>
</comment>
<sequence length="1311" mass="148051">MSTKRSISDVSSSKKKMKKEKLDKHLETQKNSDAQLSISAEKLGSLKPMERRKHRKSIDKERNQKKQKIQSLLQKVDEISENTQKNESLLSKGDENSEKKEDLVQEVDESSENNRKMESFEHKDDGNGYMSVDGSSSSKVLLPEFHIGVFKDLAAADCSVREGAAATLLTELIDVQKAYELLDDKEGVVKLEAVKDDGLDECAPSVRYAVRRLIRGVSSSRECARQGFALGLTILVGAVPSIKLGSLLKLIINLLEVTSSMKGQEAKDCLFGRLFAYGALARSGRLIGEWDSNKDTPFIKEFVKSVIYMAMKKRYLQESSVSILLELVEKLPVEALSNQVLGVPELQEWFIGAADVGNPDALLLALKLRERLGVDDDSFGKLLPRPYSSNLLFSTDHLNSLSSCLKESTFCQPRVHGVWPLLIDIMLPENVLQDVDPAAVLNSAKKHKKSRKGSSAEEDIKNNLQNFSEVIIEGSLLTSSHDRKHLAFDIMLLILHKLPSSCTHVLLSYKVVQCLMDILSTEKSWLYKVAEHFLKELSEWAKHDDIRNVAVIVAIQKHSNGKFDNITRTRTVKDLMAEFKTESGCLLLIQNLMNMFLDEGNLCEEPSDQSITTDDNSEIGSIEGKDSIASLGASEFLKSWIVEYLPSILKYLKLDPDSNFRVEKEIMKFLAVQGIFSSSLGTEVTSFELQEKFRWPKSAISNSLRLVCIEQLQSLLANVQKGERPLVVSGGLEANDLGCYFMRFLNTLSNIPSVALFTTLSDEDEKAFKKLQALETTLSRERRICGLSTDEINKFHAMKYLLIQLLLQILLRPGEFSEAALELTICCKKAFTFFNLQELSEDDERADDEPKIMDVLVDTMLSILPESSAPMRSTIEQVFKYFCDEVTDDGLMRMLRVIKKDLKPARHQETVDEDDEEEEDDDLLGIEEAEESDEAETGETGESDGQTDDTEAVINIPTANAELPEDSDESDDGMDDDEMFRMDTYLARIFKERKNQTGGETAQSQLILFKLRVLSLLEIYLHENPGKAQALKVFSNLVQAFVNPHTTEGSEQLAQRIWGILQKKVLKAKEFPKYNDVELSTLESLLEKNLKLAAKPFKRKKSSSTPSKRKLSISLNRHKMITSLAQNSTFWILKIIDARNFSEPELQRVLDILKSVFKTYFDSKKSHLKPEFLKEVLKRRPWIGHHLIGFLLEQCSSAKMQYRRVEALEFINEIFRTLVSANVDDSAHATTKKRFKSLIPKLCHLTKVLVTNMPEKQARRADVRKFCSKVFQILKNLKLTSSFLKGLEPDTLAACESQLGDTFLALKKQEQ</sequence>
<dbReference type="PANTHER" id="PTHR13213:SF2">
    <property type="entry name" value="MYB-BINDING PROTEIN 1A"/>
    <property type="match status" value="1"/>
</dbReference>
<name>A0AAV3Q2Z9_LITER</name>
<feature type="compositionally biased region" description="Basic and acidic residues" evidence="4">
    <location>
        <begin position="112"/>
        <end position="126"/>
    </location>
</feature>
<protein>
    <submittedName>
        <fullName evidence="5">Chromatin/chromatin-binding, or -regulatory protein</fullName>
    </submittedName>
</protein>
<keyword evidence="6" id="KW-1185">Reference proteome</keyword>
<feature type="compositionally biased region" description="Low complexity" evidence="4">
    <location>
        <begin position="1"/>
        <end position="11"/>
    </location>
</feature>
<dbReference type="SUPFAM" id="SSF48371">
    <property type="entry name" value="ARM repeat"/>
    <property type="match status" value="1"/>
</dbReference>
<dbReference type="GO" id="GO:0005730">
    <property type="term" value="C:nucleolus"/>
    <property type="evidence" value="ECO:0007669"/>
    <property type="project" value="InterPro"/>
</dbReference>
<dbReference type="InterPro" id="IPR007015">
    <property type="entry name" value="DNA_pol_V/MYBBP1A"/>
</dbReference>
<reference evidence="5 6" key="1">
    <citation type="submission" date="2024-01" db="EMBL/GenBank/DDBJ databases">
        <title>The complete chloroplast genome sequence of Lithospermum erythrorhizon: insights into the phylogenetic relationship among Boraginaceae species and the maternal lineages of purple gromwells.</title>
        <authorList>
            <person name="Okada T."/>
            <person name="Watanabe K."/>
        </authorList>
    </citation>
    <scope>NUCLEOTIDE SEQUENCE [LARGE SCALE GENOMIC DNA]</scope>
</reference>
<dbReference type="Pfam" id="PF04931">
    <property type="entry name" value="DNA_pol_phi"/>
    <property type="match status" value="1"/>
</dbReference>
<dbReference type="EMBL" id="BAABME010003081">
    <property type="protein sequence ID" value="GAA0157326.1"/>
    <property type="molecule type" value="Genomic_DNA"/>
</dbReference>
<gene>
    <name evidence="5" type="ORF">LIER_14617</name>
</gene>
<evidence type="ECO:0000256" key="2">
    <source>
        <dbReference type="ARBA" id="ARBA00006809"/>
    </source>
</evidence>
<evidence type="ECO:0000313" key="6">
    <source>
        <dbReference type="Proteomes" id="UP001454036"/>
    </source>
</evidence>
<feature type="region of interest" description="Disordered" evidence="4">
    <location>
        <begin position="927"/>
        <end position="977"/>
    </location>
</feature>
<feature type="compositionally biased region" description="Acidic residues" evidence="4">
    <location>
        <begin position="963"/>
        <end position="977"/>
    </location>
</feature>
<dbReference type="InterPro" id="IPR016024">
    <property type="entry name" value="ARM-type_fold"/>
</dbReference>
<dbReference type="Proteomes" id="UP001454036">
    <property type="component" value="Unassembled WGS sequence"/>
</dbReference>
<feature type="region of interest" description="Disordered" evidence="4">
    <location>
        <begin position="1"/>
        <end position="131"/>
    </location>
</feature>